<proteinExistence type="predicted"/>
<sequence length="208" mass="23419">MAKKKKTALKPVARGFATTSQAKKVVPEPSPQEVAAPEDDAAQQRTQDGVAGVDGADKAPGVNQVADAVDWEDDAKLEEGVYQGYVERLQDKGDREVAKILKAIDFDRRTNKGYIRLDIEPSLRVEILEADRERRIEKTVNVPTSTDPTAKEKQLLRMYIIYRVLTNLGYAEPTVLECLKCMGEKDTWEDGLNWLYLHEHYAKQQEAS</sequence>
<dbReference type="Proteomes" id="UP001230649">
    <property type="component" value="Unassembled WGS sequence"/>
</dbReference>
<dbReference type="EMBL" id="JASBWS010000004">
    <property type="protein sequence ID" value="KAJ9116126.1"/>
    <property type="molecule type" value="Genomic_DNA"/>
</dbReference>
<comment type="caution">
    <text evidence="1">The sequence shown here is derived from an EMBL/GenBank/DDBJ whole genome shotgun (WGS) entry which is preliminary data.</text>
</comment>
<organism evidence="1 2">
    <name type="scientific">Naganishia adeliensis</name>
    <dbReference type="NCBI Taxonomy" id="92952"/>
    <lineage>
        <taxon>Eukaryota</taxon>
        <taxon>Fungi</taxon>
        <taxon>Dikarya</taxon>
        <taxon>Basidiomycota</taxon>
        <taxon>Agaricomycotina</taxon>
        <taxon>Tremellomycetes</taxon>
        <taxon>Filobasidiales</taxon>
        <taxon>Filobasidiaceae</taxon>
        <taxon>Naganishia</taxon>
    </lineage>
</organism>
<evidence type="ECO:0000313" key="1">
    <source>
        <dbReference type="EMBL" id="KAJ9116126.1"/>
    </source>
</evidence>
<reference evidence="1" key="1">
    <citation type="submission" date="2023-04" db="EMBL/GenBank/DDBJ databases">
        <title>Draft Genome sequencing of Naganishia species isolated from polar environments using Oxford Nanopore Technology.</title>
        <authorList>
            <person name="Leo P."/>
            <person name="Venkateswaran K."/>
        </authorList>
    </citation>
    <scope>NUCLEOTIDE SEQUENCE</scope>
    <source>
        <strain evidence="1">MNA-CCFEE 5262</strain>
    </source>
</reference>
<accession>A0ACC2WZ83</accession>
<evidence type="ECO:0000313" key="2">
    <source>
        <dbReference type="Proteomes" id="UP001230649"/>
    </source>
</evidence>
<name>A0ACC2WZ83_9TREE</name>
<protein>
    <submittedName>
        <fullName evidence="1">Uncharacterized protein</fullName>
    </submittedName>
</protein>
<keyword evidence="2" id="KW-1185">Reference proteome</keyword>
<gene>
    <name evidence="1" type="ORF">QFC20_000803</name>
</gene>